<proteinExistence type="predicted"/>
<keyword evidence="2" id="KW-1185">Reference proteome</keyword>
<name>A0ABR2W0U6_9FUNG</name>
<dbReference type="Proteomes" id="UP001479436">
    <property type="component" value="Unassembled WGS sequence"/>
</dbReference>
<reference evidence="1 2" key="1">
    <citation type="submission" date="2023-04" db="EMBL/GenBank/DDBJ databases">
        <title>Genome of Basidiobolus ranarum AG-B5.</title>
        <authorList>
            <person name="Stajich J.E."/>
            <person name="Carter-House D."/>
            <person name="Gryganskyi A."/>
        </authorList>
    </citation>
    <scope>NUCLEOTIDE SEQUENCE [LARGE SCALE GENOMIC DNA]</scope>
    <source>
        <strain evidence="1 2">AG-B5</strain>
    </source>
</reference>
<accession>A0ABR2W0U6</accession>
<organism evidence="1 2">
    <name type="scientific">Basidiobolus ranarum</name>
    <dbReference type="NCBI Taxonomy" id="34480"/>
    <lineage>
        <taxon>Eukaryota</taxon>
        <taxon>Fungi</taxon>
        <taxon>Fungi incertae sedis</taxon>
        <taxon>Zoopagomycota</taxon>
        <taxon>Entomophthoromycotina</taxon>
        <taxon>Basidiobolomycetes</taxon>
        <taxon>Basidiobolales</taxon>
        <taxon>Basidiobolaceae</taxon>
        <taxon>Basidiobolus</taxon>
    </lineage>
</organism>
<comment type="caution">
    <text evidence="1">The sequence shown here is derived from an EMBL/GenBank/DDBJ whole genome shotgun (WGS) entry which is preliminary data.</text>
</comment>
<sequence>MLVDMELRLVQVSMLILGLLSFGSSLPLTVCREQTKNGLACLEVGEGKPVNSNYEIQYSLKDLDAQDLDFEYVYHYAKRQPTVRDYLESVITKEEKHYV</sequence>
<evidence type="ECO:0000313" key="1">
    <source>
        <dbReference type="EMBL" id="KAK9712274.1"/>
    </source>
</evidence>
<evidence type="ECO:0000313" key="2">
    <source>
        <dbReference type="Proteomes" id="UP001479436"/>
    </source>
</evidence>
<protein>
    <submittedName>
        <fullName evidence="1">Uncharacterized protein</fullName>
    </submittedName>
</protein>
<dbReference type="EMBL" id="JASJQH010007226">
    <property type="protein sequence ID" value="KAK9712274.1"/>
    <property type="molecule type" value="Genomic_DNA"/>
</dbReference>
<gene>
    <name evidence="1" type="ORF">K7432_007249</name>
</gene>